<protein>
    <submittedName>
        <fullName evidence="1">Type II toxin-antitoxin system YhaV family toxin</fullName>
    </submittedName>
</protein>
<dbReference type="EMBL" id="JAIVFQ010000163">
    <property type="protein sequence ID" value="MCC5604847.1"/>
    <property type="molecule type" value="Genomic_DNA"/>
</dbReference>
<dbReference type="Proteomes" id="UP001199525">
    <property type="component" value="Unassembled WGS sequence"/>
</dbReference>
<proteinExistence type="predicted"/>
<gene>
    <name evidence="1" type="ORF">LC586_38375</name>
</gene>
<accession>A0ABS8IKS2</accession>
<name>A0ABS8IKS2_9NOSO</name>
<evidence type="ECO:0000313" key="1">
    <source>
        <dbReference type="EMBL" id="MCC5604847.1"/>
    </source>
</evidence>
<reference evidence="1 2" key="1">
    <citation type="journal article" date="2021" name="Microorganisms">
        <title>Genome Evolution of Filamentous Cyanobacterium Nostoc Species: From Facultative Symbiosis to Free Living.</title>
        <authorList>
            <person name="Huo D."/>
            <person name="Li H."/>
            <person name="Cai F."/>
            <person name="Guo X."/>
            <person name="Qiao Z."/>
            <person name="Wang W."/>
            <person name="Yu G."/>
            <person name="Li R."/>
        </authorList>
    </citation>
    <scope>NUCLEOTIDE SEQUENCE [LARGE SCALE GENOMIC DNA]</scope>
    <source>
        <strain evidence="1 2">CHAB 5714</strain>
    </source>
</reference>
<evidence type="ECO:0000313" key="2">
    <source>
        <dbReference type="Proteomes" id="UP001199525"/>
    </source>
</evidence>
<dbReference type="InterPro" id="IPR021679">
    <property type="entry name" value="Toxin_endonuclease_YhaV"/>
</dbReference>
<comment type="caution">
    <text evidence="1">The sequence shown here is derived from an EMBL/GenBank/DDBJ whole genome shotgun (WGS) entry which is preliminary data.</text>
</comment>
<sequence>MAAFTCNGWQIFFYPLFNEQWVELRNRVRILKNELPKEEFITHSDVKFLKALNIGIKEKIPQDPFASHFTLQKPLQKYSRLKKMGLPERYRLFFRAFKELKIIIILWLGFPRKEGDKKDCYQVFSKKVENGDFPESIENLLAECELEHSDD</sequence>
<dbReference type="RefSeq" id="WP_229490985.1">
    <property type="nucleotide sequence ID" value="NZ_JAIVFQ010000163.1"/>
</dbReference>
<dbReference type="Pfam" id="PF11663">
    <property type="entry name" value="Toxin_YhaV"/>
    <property type="match status" value="1"/>
</dbReference>
<keyword evidence="2" id="KW-1185">Reference proteome</keyword>
<organism evidence="1 2">
    <name type="scientific">Nostoc favosum CHAB5714</name>
    <dbReference type="NCBI Taxonomy" id="2780399"/>
    <lineage>
        <taxon>Bacteria</taxon>
        <taxon>Bacillati</taxon>
        <taxon>Cyanobacteriota</taxon>
        <taxon>Cyanophyceae</taxon>
        <taxon>Nostocales</taxon>
        <taxon>Nostocaceae</taxon>
        <taxon>Nostoc</taxon>
        <taxon>Nostoc favosum</taxon>
    </lineage>
</organism>